<dbReference type="InterPro" id="IPR011333">
    <property type="entry name" value="SKP1/BTB/POZ_sf"/>
</dbReference>
<dbReference type="SMART" id="SM00225">
    <property type="entry name" value="BTB"/>
    <property type="match status" value="1"/>
</dbReference>
<feature type="domain" description="BTB" evidence="1">
    <location>
        <begin position="23"/>
        <end position="96"/>
    </location>
</feature>
<comment type="caution">
    <text evidence="2">The sequence shown here is derived from an EMBL/GenBank/DDBJ whole genome shotgun (WGS) entry which is preliminary data.</text>
</comment>
<dbReference type="Proteomes" id="UP000789342">
    <property type="component" value="Unassembled WGS sequence"/>
</dbReference>
<dbReference type="AlphaFoldDB" id="A0A9N9IRN4"/>
<dbReference type="PROSITE" id="PS50097">
    <property type="entry name" value="BTB"/>
    <property type="match status" value="1"/>
</dbReference>
<reference evidence="2" key="1">
    <citation type="submission" date="2021-06" db="EMBL/GenBank/DDBJ databases">
        <authorList>
            <person name="Kallberg Y."/>
            <person name="Tangrot J."/>
            <person name="Rosling A."/>
        </authorList>
    </citation>
    <scope>NUCLEOTIDE SEQUENCE</scope>
    <source>
        <strain evidence="2">CL551</strain>
    </source>
</reference>
<name>A0A9N9IRN4_9GLOM</name>
<sequence>MGVEFLTNLSRDLSILLTDTEDYNMIINVGEKETTKTFRVHSTILRVRSPYFKAALSSEWAKIENNLITFNKPNISPIVFEIVLKYIYTGQIMLDNYETSVILDLLVAADELCLQELIDHSQDYLLCYKPSWMQRNFATTHRIAFQHSGTFKKLREYCSEIIRNDPELIFQAEDFSMLDENVLINLLKRNDLLVNEILLWENL</sequence>
<dbReference type="CDD" id="cd18186">
    <property type="entry name" value="BTB_POZ_ZBTB_KLHL-like"/>
    <property type="match status" value="1"/>
</dbReference>
<dbReference type="GO" id="GO:0005737">
    <property type="term" value="C:cytoplasm"/>
    <property type="evidence" value="ECO:0007669"/>
    <property type="project" value="TreeGrafter"/>
</dbReference>
<evidence type="ECO:0000259" key="1">
    <source>
        <dbReference type="PROSITE" id="PS50097"/>
    </source>
</evidence>
<gene>
    <name evidence="2" type="ORF">AMORRO_LOCUS15017</name>
</gene>
<evidence type="ECO:0000313" key="3">
    <source>
        <dbReference type="Proteomes" id="UP000789342"/>
    </source>
</evidence>
<accession>A0A9N9IRN4</accession>
<organism evidence="2 3">
    <name type="scientific">Acaulospora morrowiae</name>
    <dbReference type="NCBI Taxonomy" id="94023"/>
    <lineage>
        <taxon>Eukaryota</taxon>
        <taxon>Fungi</taxon>
        <taxon>Fungi incertae sedis</taxon>
        <taxon>Mucoromycota</taxon>
        <taxon>Glomeromycotina</taxon>
        <taxon>Glomeromycetes</taxon>
        <taxon>Diversisporales</taxon>
        <taxon>Acaulosporaceae</taxon>
        <taxon>Acaulospora</taxon>
    </lineage>
</organism>
<dbReference type="InterPro" id="IPR000210">
    <property type="entry name" value="BTB/POZ_dom"/>
</dbReference>
<dbReference type="PANTHER" id="PTHR46306:SF1">
    <property type="entry name" value="BTB_POZ DOMAIN-CONTAINING PROTEIN 9"/>
    <property type="match status" value="1"/>
</dbReference>
<keyword evidence="3" id="KW-1185">Reference proteome</keyword>
<protein>
    <submittedName>
        <fullName evidence="2">6330_t:CDS:1</fullName>
    </submittedName>
</protein>
<dbReference type="SUPFAM" id="SSF54695">
    <property type="entry name" value="POZ domain"/>
    <property type="match status" value="1"/>
</dbReference>
<evidence type="ECO:0000313" key="2">
    <source>
        <dbReference type="EMBL" id="CAG8745667.1"/>
    </source>
</evidence>
<proteinExistence type="predicted"/>
<dbReference type="OrthoDB" id="298084at2759"/>
<dbReference type="Gene3D" id="3.30.710.10">
    <property type="entry name" value="Potassium Channel Kv1.1, Chain A"/>
    <property type="match status" value="1"/>
</dbReference>
<dbReference type="Pfam" id="PF00651">
    <property type="entry name" value="BTB"/>
    <property type="match status" value="1"/>
</dbReference>
<feature type="non-terminal residue" evidence="2">
    <location>
        <position position="1"/>
    </location>
</feature>
<dbReference type="PANTHER" id="PTHR46306">
    <property type="entry name" value="BTB/POZ DOMAIN-CONTAINING PROTEIN 9"/>
    <property type="match status" value="1"/>
</dbReference>
<dbReference type="EMBL" id="CAJVPV010032795">
    <property type="protein sequence ID" value="CAG8745667.1"/>
    <property type="molecule type" value="Genomic_DNA"/>
</dbReference>
<dbReference type="InterPro" id="IPR052407">
    <property type="entry name" value="BTB_POZ_domain_cont_9"/>
</dbReference>